<dbReference type="EMBL" id="CP071518">
    <property type="protein sequence ID" value="QSX78982.1"/>
    <property type="molecule type" value="Genomic_DNA"/>
</dbReference>
<dbReference type="InterPro" id="IPR013766">
    <property type="entry name" value="Thioredoxin_domain"/>
</dbReference>
<dbReference type="Proteomes" id="UP000639274">
    <property type="component" value="Chromosome"/>
</dbReference>
<feature type="chain" id="PRO_5037653380" evidence="4">
    <location>
        <begin position="20"/>
        <end position="265"/>
    </location>
</feature>
<dbReference type="InterPro" id="IPR050824">
    <property type="entry name" value="Thiol_disulfide_DsbA"/>
</dbReference>
<reference evidence="6 7" key="1">
    <citation type="submission" date="2021-03" db="EMBL/GenBank/DDBJ databases">
        <title>Lysobacter sp. nov. isolated from soil of gangwondo yeongwol, south Korea.</title>
        <authorList>
            <person name="Kim K.R."/>
            <person name="Kim K.H."/>
            <person name="Jeon C.O."/>
        </authorList>
    </citation>
    <scope>NUCLEOTIDE SEQUENCE [LARGE SCALE GENOMIC DNA]</scope>
    <source>
        <strain evidence="6 7">R19</strain>
    </source>
</reference>
<evidence type="ECO:0000256" key="2">
    <source>
        <dbReference type="ARBA" id="ARBA00023284"/>
    </source>
</evidence>
<keyword evidence="2" id="KW-0676">Redox-active center</keyword>
<evidence type="ECO:0000313" key="6">
    <source>
        <dbReference type="EMBL" id="QSX78982.1"/>
    </source>
</evidence>
<dbReference type="KEGG" id="lsf:I8J32_003395"/>
<feature type="signal peptide" evidence="4">
    <location>
        <begin position="1"/>
        <end position="19"/>
    </location>
</feature>
<proteinExistence type="predicted"/>
<feature type="domain" description="Thioredoxin" evidence="5">
    <location>
        <begin position="57"/>
        <end position="209"/>
    </location>
</feature>
<dbReference type="PANTHER" id="PTHR35891:SF2">
    <property type="entry name" value="THIOL:DISULFIDE INTERCHANGE PROTEIN DSBA"/>
    <property type="match status" value="1"/>
</dbReference>
<dbReference type="AlphaFoldDB" id="A0A975ASP6"/>
<organism evidence="6 7">
    <name type="scientific">Agrilutibacter solisilvae</name>
    <dbReference type="NCBI Taxonomy" id="2763317"/>
    <lineage>
        <taxon>Bacteria</taxon>
        <taxon>Pseudomonadati</taxon>
        <taxon>Pseudomonadota</taxon>
        <taxon>Gammaproteobacteria</taxon>
        <taxon>Lysobacterales</taxon>
        <taxon>Lysobacteraceae</taxon>
        <taxon>Agrilutibacter</taxon>
    </lineage>
</organism>
<keyword evidence="1 4" id="KW-0732">Signal</keyword>
<evidence type="ECO:0000256" key="1">
    <source>
        <dbReference type="ARBA" id="ARBA00022729"/>
    </source>
</evidence>
<dbReference type="PANTHER" id="PTHR35891">
    <property type="entry name" value="THIOL:DISULFIDE INTERCHANGE PROTEIN DSBA"/>
    <property type="match status" value="1"/>
</dbReference>
<keyword evidence="7" id="KW-1185">Reference proteome</keyword>
<sequence length="265" mass="27573">MSLRATLLLTLLLPLAACNKDAPAPTAETAPATTEAATPAAPATDAPATAATPAAPVAESADIPPAASPDVPVGPAPVAGIDYEEIAGGQPFEPGSGKIEVVEVFSYTCPHCAAFEPLVRAWRARQPADVKFTPVAGPFGGNPEPFARAYYAAESLGLLGKTHEAMFRAVHLDHKIDMHDANAETISAWYAGYGADAAQFASTMGSFAVDAKFKRALQFMQRSAVDSSPSVVVDGKYKIKGKTLEDTLRIATHLVAQERAARSGG</sequence>
<feature type="compositionally biased region" description="Low complexity" evidence="3">
    <location>
        <begin position="23"/>
        <end position="56"/>
    </location>
</feature>
<name>A0A975ASP6_9GAMM</name>
<evidence type="ECO:0000256" key="3">
    <source>
        <dbReference type="SAM" id="MobiDB-lite"/>
    </source>
</evidence>
<protein>
    <submittedName>
        <fullName evidence="6">Thiol:disulfide interchange protein DsbA/DsbL</fullName>
    </submittedName>
</protein>
<dbReference type="PROSITE" id="PS51352">
    <property type="entry name" value="THIOREDOXIN_2"/>
    <property type="match status" value="1"/>
</dbReference>
<dbReference type="GO" id="GO:0015036">
    <property type="term" value="F:disulfide oxidoreductase activity"/>
    <property type="evidence" value="ECO:0007669"/>
    <property type="project" value="UniProtKB-ARBA"/>
</dbReference>
<dbReference type="Gene3D" id="3.40.30.10">
    <property type="entry name" value="Glutaredoxin"/>
    <property type="match status" value="1"/>
</dbReference>
<gene>
    <name evidence="6" type="ORF">I8J32_003395</name>
</gene>
<dbReference type="InterPro" id="IPR012336">
    <property type="entry name" value="Thioredoxin-like_fold"/>
</dbReference>
<dbReference type="InterPro" id="IPR023205">
    <property type="entry name" value="DsbA/DsbL"/>
</dbReference>
<dbReference type="InterPro" id="IPR017937">
    <property type="entry name" value="Thioredoxin_CS"/>
</dbReference>
<dbReference type="CDD" id="cd03019">
    <property type="entry name" value="DsbA_DsbA"/>
    <property type="match status" value="1"/>
</dbReference>
<evidence type="ECO:0000256" key="4">
    <source>
        <dbReference type="SAM" id="SignalP"/>
    </source>
</evidence>
<feature type="region of interest" description="Disordered" evidence="3">
    <location>
        <begin position="23"/>
        <end position="71"/>
    </location>
</feature>
<dbReference type="SUPFAM" id="SSF52833">
    <property type="entry name" value="Thioredoxin-like"/>
    <property type="match status" value="1"/>
</dbReference>
<evidence type="ECO:0000313" key="7">
    <source>
        <dbReference type="Proteomes" id="UP000639274"/>
    </source>
</evidence>
<dbReference type="RefSeq" id="WP_200615174.1">
    <property type="nucleotide sequence ID" value="NZ_CP071518.1"/>
</dbReference>
<dbReference type="InterPro" id="IPR036249">
    <property type="entry name" value="Thioredoxin-like_sf"/>
</dbReference>
<accession>A0A975ASP6</accession>
<dbReference type="Pfam" id="PF13462">
    <property type="entry name" value="Thioredoxin_4"/>
    <property type="match status" value="1"/>
</dbReference>
<evidence type="ECO:0000259" key="5">
    <source>
        <dbReference type="PROSITE" id="PS51352"/>
    </source>
</evidence>
<dbReference type="PROSITE" id="PS00194">
    <property type="entry name" value="THIOREDOXIN_1"/>
    <property type="match status" value="1"/>
</dbReference>